<dbReference type="PANTHER" id="PTHR41807">
    <property type="entry name" value="GLUTATHIONE TRANSFERASE 3"/>
    <property type="match status" value="1"/>
</dbReference>
<dbReference type="STRING" id="1036611.A0A1L9PZW7"/>
<dbReference type="OrthoDB" id="4034134at2759"/>
<keyword evidence="2" id="KW-0472">Membrane</keyword>
<keyword evidence="2" id="KW-0812">Transmembrane</keyword>
<dbReference type="VEuPathDB" id="FungiDB:ASPVEDRAFT_46438"/>
<keyword evidence="4" id="KW-1185">Reference proteome</keyword>
<dbReference type="PANTHER" id="PTHR41807:SF1">
    <property type="entry name" value="GLUTATHIONE TRANSFERASE 3"/>
    <property type="match status" value="1"/>
</dbReference>
<feature type="region of interest" description="Disordered" evidence="1">
    <location>
        <begin position="62"/>
        <end position="127"/>
    </location>
</feature>
<feature type="transmembrane region" description="Helical" evidence="2">
    <location>
        <begin position="262"/>
        <end position="284"/>
    </location>
</feature>
<dbReference type="InterPro" id="IPR038872">
    <property type="entry name" value="Put_GTT3"/>
</dbReference>
<feature type="transmembrane region" description="Helical" evidence="2">
    <location>
        <begin position="321"/>
        <end position="341"/>
    </location>
</feature>
<dbReference type="GeneID" id="63729060"/>
<reference evidence="4" key="1">
    <citation type="journal article" date="2017" name="Genome Biol.">
        <title>Comparative genomics reveals high biological diversity and specific adaptations in the industrially and medically important fungal genus Aspergillus.</title>
        <authorList>
            <person name="de Vries R.P."/>
            <person name="Riley R."/>
            <person name="Wiebenga A."/>
            <person name="Aguilar-Osorio G."/>
            <person name="Amillis S."/>
            <person name="Uchima C.A."/>
            <person name="Anderluh G."/>
            <person name="Asadollahi M."/>
            <person name="Askin M."/>
            <person name="Barry K."/>
            <person name="Battaglia E."/>
            <person name="Bayram O."/>
            <person name="Benocci T."/>
            <person name="Braus-Stromeyer S.A."/>
            <person name="Caldana C."/>
            <person name="Canovas D."/>
            <person name="Cerqueira G.C."/>
            <person name="Chen F."/>
            <person name="Chen W."/>
            <person name="Choi C."/>
            <person name="Clum A."/>
            <person name="Dos Santos R.A."/>
            <person name="Damasio A.R."/>
            <person name="Diallinas G."/>
            <person name="Emri T."/>
            <person name="Fekete E."/>
            <person name="Flipphi M."/>
            <person name="Freyberg S."/>
            <person name="Gallo A."/>
            <person name="Gournas C."/>
            <person name="Habgood R."/>
            <person name="Hainaut M."/>
            <person name="Harispe M.L."/>
            <person name="Henrissat B."/>
            <person name="Hilden K.S."/>
            <person name="Hope R."/>
            <person name="Hossain A."/>
            <person name="Karabika E."/>
            <person name="Karaffa L."/>
            <person name="Karanyi Z."/>
            <person name="Krasevec N."/>
            <person name="Kuo A."/>
            <person name="Kusch H."/>
            <person name="LaButti K."/>
            <person name="Lagendijk E.L."/>
            <person name="Lapidus A."/>
            <person name="Levasseur A."/>
            <person name="Lindquist E."/>
            <person name="Lipzen A."/>
            <person name="Logrieco A.F."/>
            <person name="MacCabe A."/>
            <person name="Maekelae M.R."/>
            <person name="Malavazi I."/>
            <person name="Melin P."/>
            <person name="Meyer V."/>
            <person name="Mielnichuk N."/>
            <person name="Miskei M."/>
            <person name="Molnar A.P."/>
            <person name="Mule G."/>
            <person name="Ngan C.Y."/>
            <person name="Orejas M."/>
            <person name="Orosz E."/>
            <person name="Ouedraogo J.P."/>
            <person name="Overkamp K.M."/>
            <person name="Park H.-S."/>
            <person name="Perrone G."/>
            <person name="Piumi F."/>
            <person name="Punt P.J."/>
            <person name="Ram A.F."/>
            <person name="Ramon A."/>
            <person name="Rauscher S."/>
            <person name="Record E."/>
            <person name="Riano-Pachon D.M."/>
            <person name="Robert V."/>
            <person name="Roehrig J."/>
            <person name="Ruller R."/>
            <person name="Salamov A."/>
            <person name="Salih N.S."/>
            <person name="Samson R.A."/>
            <person name="Sandor E."/>
            <person name="Sanguinetti M."/>
            <person name="Schuetze T."/>
            <person name="Sepcic K."/>
            <person name="Shelest E."/>
            <person name="Sherlock G."/>
            <person name="Sophianopoulou V."/>
            <person name="Squina F.M."/>
            <person name="Sun H."/>
            <person name="Susca A."/>
            <person name="Todd R.B."/>
            <person name="Tsang A."/>
            <person name="Unkles S.E."/>
            <person name="van de Wiele N."/>
            <person name="van Rossen-Uffink D."/>
            <person name="Oliveira J.V."/>
            <person name="Vesth T.C."/>
            <person name="Visser J."/>
            <person name="Yu J.-H."/>
            <person name="Zhou M."/>
            <person name="Andersen M.R."/>
            <person name="Archer D.B."/>
            <person name="Baker S.E."/>
            <person name="Benoit I."/>
            <person name="Brakhage A.A."/>
            <person name="Braus G.H."/>
            <person name="Fischer R."/>
            <person name="Frisvad J.C."/>
            <person name="Goldman G.H."/>
            <person name="Houbraken J."/>
            <person name="Oakley B."/>
            <person name="Pocsi I."/>
            <person name="Scazzocchio C."/>
            <person name="Seiboth B."/>
            <person name="vanKuyk P.A."/>
            <person name="Wortman J."/>
            <person name="Dyer P.S."/>
            <person name="Grigoriev I.V."/>
        </authorList>
    </citation>
    <scope>NUCLEOTIDE SEQUENCE [LARGE SCALE GENOMIC DNA]</scope>
    <source>
        <strain evidence="4">CBS 583.65</strain>
    </source>
</reference>
<sequence>MSSGLPYLQKLRKAQLIEFAEIVALQDYEDDTKPDLAAKLDDHLQANNSIFGKDKRLADYYKRTSQSPSSPVKRTASKASKSETTPIKAEASSTSSAAPKSARRRQTKAREEAGPSDVPANAPSQPLIDVAVRDVSAVTPARPLLDAAEQTPAVGSESQRHRLPPSPAVVTEAIERQTTAWRQSIGEAWEGSGVQEHSNSLRTTLSSVKAVEVIVTILEGFSLIREVLPLRYLATIPSNEAIHSPAVPVKVPDLFVLVDSAFWAPVSLWILTSVLLPLTVAYFFNISLQVTQSGSSGVQTRRRSSTASSAQATFDPLSFNIAKAIVAYIVYAHGFTFWNIYGRDAITTVNASIPFQYAGILTGTAIGTVGTLYEAILRK</sequence>
<dbReference type="EMBL" id="KV878136">
    <property type="protein sequence ID" value="OJJ07055.1"/>
    <property type="molecule type" value="Genomic_DNA"/>
</dbReference>
<dbReference type="Proteomes" id="UP000184073">
    <property type="component" value="Unassembled WGS sequence"/>
</dbReference>
<name>A0A1L9PZW7_ASPVE</name>
<gene>
    <name evidence="3" type="ORF">ASPVEDRAFT_46438</name>
</gene>
<dbReference type="GO" id="GO:0016020">
    <property type="term" value="C:membrane"/>
    <property type="evidence" value="ECO:0007669"/>
    <property type="project" value="TreeGrafter"/>
</dbReference>
<feature type="compositionally biased region" description="Polar residues" evidence="1">
    <location>
        <begin position="63"/>
        <end position="85"/>
    </location>
</feature>
<evidence type="ECO:0000313" key="4">
    <source>
        <dbReference type="Proteomes" id="UP000184073"/>
    </source>
</evidence>
<accession>A0A1L9PZW7</accession>
<keyword evidence="2" id="KW-1133">Transmembrane helix</keyword>
<proteinExistence type="predicted"/>
<evidence type="ECO:0000256" key="2">
    <source>
        <dbReference type="SAM" id="Phobius"/>
    </source>
</evidence>
<evidence type="ECO:0000256" key="1">
    <source>
        <dbReference type="SAM" id="MobiDB-lite"/>
    </source>
</evidence>
<feature type="transmembrane region" description="Helical" evidence="2">
    <location>
        <begin position="353"/>
        <end position="373"/>
    </location>
</feature>
<evidence type="ECO:0000313" key="3">
    <source>
        <dbReference type="EMBL" id="OJJ07055.1"/>
    </source>
</evidence>
<feature type="compositionally biased region" description="Low complexity" evidence="1">
    <location>
        <begin position="89"/>
        <end position="100"/>
    </location>
</feature>
<organism evidence="3 4">
    <name type="scientific">Aspergillus versicolor CBS 583.65</name>
    <dbReference type="NCBI Taxonomy" id="1036611"/>
    <lineage>
        <taxon>Eukaryota</taxon>
        <taxon>Fungi</taxon>
        <taxon>Dikarya</taxon>
        <taxon>Ascomycota</taxon>
        <taxon>Pezizomycotina</taxon>
        <taxon>Eurotiomycetes</taxon>
        <taxon>Eurotiomycetidae</taxon>
        <taxon>Eurotiales</taxon>
        <taxon>Aspergillaceae</taxon>
        <taxon>Aspergillus</taxon>
        <taxon>Aspergillus subgen. Nidulantes</taxon>
    </lineage>
</organism>
<protein>
    <submittedName>
        <fullName evidence="3">Uncharacterized protein</fullName>
    </submittedName>
</protein>
<dbReference type="AlphaFoldDB" id="A0A1L9PZW7"/>
<dbReference type="RefSeq" id="XP_040672817.1">
    <property type="nucleotide sequence ID" value="XM_040813549.1"/>
</dbReference>